<protein>
    <submittedName>
        <fullName evidence="1">Uncharacterized protein</fullName>
    </submittedName>
</protein>
<dbReference type="EMBL" id="JACDXJ010000001">
    <property type="protein sequence ID" value="MBA1156904.1"/>
    <property type="molecule type" value="Genomic_DNA"/>
</dbReference>
<evidence type="ECO:0000313" key="2">
    <source>
        <dbReference type="Proteomes" id="UP000572984"/>
    </source>
</evidence>
<reference evidence="1 2" key="1">
    <citation type="submission" date="2020-07" db="EMBL/GenBank/DDBJ databases">
        <title>Draft genome and description of Microvirga mediterraneensis Marseille-Q2068 sp. nov.</title>
        <authorList>
            <person name="Boxberger M."/>
        </authorList>
    </citation>
    <scope>NUCLEOTIDE SEQUENCE [LARGE SCALE GENOMIC DNA]</scope>
    <source>
        <strain evidence="1 2">Marseille-Q2068</strain>
    </source>
</reference>
<dbReference type="AlphaFoldDB" id="A0A838BML2"/>
<organism evidence="1 2">
    <name type="scientific">Microvirga mediterraneensis</name>
    <dbReference type="NCBI Taxonomy" id="2754695"/>
    <lineage>
        <taxon>Bacteria</taxon>
        <taxon>Pseudomonadati</taxon>
        <taxon>Pseudomonadota</taxon>
        <taxon>Alphaproteobacteria</taxon>
        <taxon>Hyphomicrobiales</taxon>
        <taxon>Methylobacteriaceae</taxon>
        <taxon>Microvirga</taxon>
    </lineage>
</organism>
<name>A0A838BML2_9HYPH</name>
<gene>
    <name evidence="1" type="ORF">H0S73_12280</name>
</gene>
<evidence type="ECO:0000313" key="1">
    <source>
        <dbReference type="EMBL" id="MBA1156904.1"/>
    </source>
</evidence>
<proteinExistence type="predicted"/>
<accession>A0A838BML2</accession>
<dbReference type="Proteomes" id="UP000572984">
    <property type="component" value="Unassembled WGS sequence"/>
</dbReference>
<dbReference type="RefSeq" id="WP_181052426.1">
    <property type="nucleotide sequence ID" value="NZ_JACDXJ010000001.1"/>
</dbReference>
<comment type="caution">
    <text evidence="1">The sequence shown here is derived from an EMBL/GenBank/DDBJ whole genome shotgun (WGS) entry which is preliminary data.</text>
</comment>
<keyword evidence="2" id="KW-1185">Reference proteome</keyword>
<sequence>MRLTYYVVLPFVEAPRGLLAEEGIEARGSDEAVRIGRRLAETKAGVIVFSRSGNPDLGEYEDAKILAKFGQVPSVVE</sequence>